<keyword evidence="1" id="KW-1133">Transmembrane helix</keyword>
<evidence type="ECO:0000256" key="2">
    <source>
        <dbReference type="SAM" id="SignalP"/>
    </source>
</evidence>
<evidence type="ECO:0000256" key="1">
    <source>
        <dbReference type="SAM" id="Phobius"/>
    </source>
</evidence>
<evidence type="ECO:0000313" key="3">
    <source>
        <dbReference type="EMBL" id="KAJ6241109.1"/>
    </source>
</evidence>
<proteinExistence type="predicted"/>
<keyword evidence="1" id="KW-0812">Transmembrane</keyword>
<keyword evidence="4" id="KW-1185">Reference proteome</keyword>
<gene>
    <name evidence="3" type="ORF">M0813_23761</name>
</gene>
<sequence>MRFWFILRSLCIGSVLPQLVIFTPAGAASTTLVCFIGFLIIGTKLNRKLLYGAKPWGSIDEKRSSQINQIYKVAVTGSLVCIAIFVESLIAMVISCFNNDKCGLCNGIS</sequence>
<dbReference type="EMBL" id="JAOAOG010000197">
    <property type="protein sequence ID" value="KAJ6241109.1"/>
    <property type="molecule type" value="Genomic_DNA"/>
</dbReference>
<accession>A0ABQ8YAR9</accession>
<reference evidence="3" key="1">
    <citation type="submission" date="2022-08" db="EMBL/GenBank/DDBJ databases">
        <title>Novel sulfate-reducing endosymbionts in the free-living metamonad Anaeramoeba.</title>
        <authorList>
            <person name="Jerlstrom-Hultqvist J."/>
            <person name="Cepicka I."/>
            <person name="Gallot-Lavallee L."/>
            <person name="Salas-Leiva D."/>
            <person name="Curtis B.A."/>
            <person name="Zahonova K."/>
            <person name="Pipaliya S."/>
            <person name="Dacks J."/>
            <person name="Roger A.J."/>
        </authorList>
    </citation>
    <scope>NUCLEOTIDE SEQUENCE</scope>
    <source>
        <strain evidence="3">Schooner1</strain>
    </source>
</reference>
<protein>
    <submittedName>
        <fullName evidence="3">Uncharacterized protein</fullName>
    </submittedName>
</protein>
<feature type="chain" id="PRO_5046261113" evidence="2">
    <location>
        <begin position="18"/>
        <end position="109"/>
    </location>
</feature>
<comment type="caution">
    <text evidence="3">The sequence shown here is derived from an EMBL/GenBank/DDBJ whole genome shotgun (WGS) entry which is preliminary data.</text>
</comment>
<keyword evidence="1" id="KW-0472">Membrane</keyword>
<feature type="signal peptide" evidence="2">
    <location>
        <begin position="1"/>
        <end position="17"/>
    </location>
</feature>
<dbReference type="Proteomes" id="UP001150062">
    <property type="component" value="Unassembled WGS sequence"/>
</dbReference>
<organism evidence="3 4">
    <name type="scientific">Anaeramoeba flamelloides</name>
    <dbReference type="NCBI Taxonomy" id="1746091"/>
    <lineage>
        <taxon>Eukaryota</taxon>
        <taxon>Metamonada</taxon>
        <taxon>Anaeramoebidae</taxon>
        <taxon>Anaeramoeba</taxon>
    </lineage>
</organism>
<evidence type="ECO:0000313" key="4">
    <source>
        <dbReference type="Proteomes" id="UP001150062"/>
    </source>
</evidence>
<name>A0ABQ8YAR9_9EUKA</name>
<feature type="transmembrane region" description="Helical" evidence="1">
    <location>
        <begin position="70"/>
        <end position="94"/>
    </location>
</feature>
<keyword evidence="2" id="KW-0732">Signal</keyword>
<feature type="transmembrane region" description="Helical" evidence="1">
    <location>
        <begin position="20"/>
        <end position="41"/>
    </location>
</feature>